<dbReference type="Gene3D" id="3.80.10.10">
    <property type="entry name" value="Ribonuclease Inhibitor"/>
    <property type="match status" value="1"/>
</dbReference>
<gene>
    <name evidence="1" type="ORF">MVEG_12255</name>
</gene>
<dbReference type="Proteomes" id="UP000243308">
    <property type="component" value="Unassembled WGS sequence"/>
</dbReference>
<accession>A0A086TIZ4</accession>
<protein>
    <submittedName>
        <fullName evidence="1">Uncharacterized protein</fullName>
    </submittedName>
</protein>
<keyword evidence="2" id="KW-1185">Reference proteome</keyword>
<reference evidence="1 2" key="1">
    <citation type="submission" date="2011-02" db="EMBL/GenBank/DDBJ databases">
        <title>The Genome Sequence of Mortierella verticillata NRRL 6337.</title>
        <authorList>
            <consortium name="The Broad Institute Genome Sequencing Platform"/>
            <person name="Russ C."/>
            <person name="Cuomo C."/>
            <person name="Burger G."/>
            <person name="Gray M.W."/>
            <person name="Holland P.W.H."/>
            <person name="King N."/>
            <person name="Lang F.B.F."/>
            <person name="Roger A.J."/>
            <person name="Ruiz-Trillo I."/>
            <person name="Young S.K."/>
            <person name="Zeng Q."/>
            <person name="Gargeya S."/>
            <person name="Alvarado L."/>
            <person name="Berlin A."/>
            <person name="Chapman S.B."/>
            <person name="Chen Z."/>
            <person name="Freedman E."/>
            <person name="Gellesch M."/>
            <person name="Goldberg J."/>
            <person name="Griggs A."/>
            <person name="Gujja S."/>
            <person name="Heilman E."/>
            <person name="Heiman D."/>
            <person name="Howarth C."/>
            <person name="Mehta T."/>
            <person name="Neiman D."/>
            <person name="Pearson M."/>
            <person name="Roberts A."/>
            <person name="Saif S."/>
            <person name="Shea T."/>
            <person name="Shenoy N."/>
            <person name="Sisk P."/>
            <person name="Stolte C."/>
            <person name="Sykes S."/>
            <person name="White J."/>
            <person name="Yandava C."/>
            <person name="Haas B."/>
            <person name="Nusbaum C."/>
            <person name="Birren B."/>
        </authorList>
    </citation>
    <scope>NUCLEOTIDE SEQUENCE [LARGE SCALE GENOMIC DNA]</scope>
    <source>
        <strain evidence="1 2">NRRL 6337</strain>
    </source>
</reference>
<dbReference type="EMBL" id="KN042435">
    <property type="protein sequence ID" value="KFH61921.1"/>
    <property type="molecule type" value="Genomic_DNA"/>
</dbReference>
<name>A0A086TIZ4_9FUNG</name>
<proteinExistence type="predicted"/>
<dbReference type="OrthoDB" id="2330886at2759"/>
<evidence type="ECO:0000313" key="1">
    <source>
        <dbReference type="EMBL" id="KFH61921.1"/>
    </source>
</evidence>
<sequence>MHPDAGAQRLPNECLYLIVDCLRKDLVTLRTLLLVSRFFFHAAVPLMLDDPLTTWDMTYAHAEIRTDVDKLMALLIASVLHSQRDKAHAKGDFDFSVDAFLSRFGLQLADPGTSSLLQDTIQGDRPTTIDYSRYFAEMPSCEWRYIKFHTLVRLKEFPPVWENEMPTHTDYGSLIQYSDAANPRAEHIEELQLHGDYKQEVQDRLANLFLEHNTKYIATLNFHIADSHRYLQYADKLENLKKVYLDRDQSMPDKHLEDTNSFIVQNRTAFPGKRPLLLEFSYSWKTSDEWEDLTPLERRQRQIEFQKPLIMLYEAVGKPREIDVTDCPGFYDNCGNIDLESLEELEDQDLDRMTYEGPQQRAFLEKCHKLRVLKLGVGRPDMLSWLVKQKEDGTKQARSDHLLKNLKVLDLWTENGASCILLALEDAAIAFGKSLREISVHSQLHVPDIPPEPPLRPPSISMWNLPFVRSIDISVLGHPLVHIGRFYQCPQLEVLRLQVIQPSWQSLEQDGVPNFGTITLSDQWELPRLKSLHLFDIAALAFNYDSLDHMRNLRELHLIVRKQCQVPYPATSIPRLCSYVCHQETPDSNNISPVDQRWKDRWNLPQLQTLRLEGAPSSVFSFSWLTGCPALETVELIHRAGFQRLPISSASEHSRFISRISPAIKSSPEDMEDTSMDPNLQPLLESKLHSFTFKGPWVMSETDLITALTVYAPNLSTLSMDRIHMQSTKNGQRFLETLLEAKAIGRELAEKVSEHDGTGTSSSEESLSTSVVPVGKLHKIQCQYGIGKRSAAYLCLLQVPSEEAQNYRDAGITVFSMMGKDLIVNSKRRAREGWPV</sequence>
<dbReference type="AlphaFoldDB" id="A0A086TIZ4"/>
<dbReference type="InterPro" id="IPR032675">
    <property type="entry name" value="LRR_dom_sf"/>
</dbReference>
<evidence type="ECO:0000313" key="2">
    <source>
        <dbReference type="Proteomes" id="UP000243308"/>
    </source>
</evidence>
<organism evidence="1 2">
    <name type="scientific">Podila verticillata NRRL 6337</name>
    <dbReference type="NCBI Taxonomy" id="1069443"/>
    <lineage>
        <taxon>Eukaryota</taxon>
        <taxon>Fungi</taxon>
        <taxon>Fungi incertae sedis</taxon>
        <taxon>Mucoromycota</taxon>
        <taxon>Mortierellomycotina</taxon>
        <taxon>Mortierellomycetes</taxon>
        <taxon>Mortierellales</taxon>
        <taxon>Mortierellaceae</taxon>
        <taxon>Podila</taxon>
    </lineage>
</organism>
<dbReference type="SUPFAM" id="SSF52047">
    <property type="entry name" value="RNI-like"/>
    <property type="match status" value="1"/>
</dbReference>